<dbReference type="Proteomes" id="UP001362999">
    <property type="component" value="Unassembled WGS sequence"/>
</dbReference>
<protein>
    <submittedName>
        <fullName evidence="1">Uncharacterized protein</fullName>
    </submittedName>
</protein>
<name>A0AAW0ARQ8_9AGAR</name>
<keyword evidence="2" id="KW-1185">Reference proteome</keyword>
<dbReference type="EMBL" id="JAWWNJ010000052">
    <property type="protein sequence ID" value="KAK7016076.1"/>
    <property type="molecule type" value="Genomic_DNA"/>
</dbReference>
<gene>
    <name evidence="1" type="ORF">R3P38DRAFT_2786453</name>
</gene>
<evidence type="ECO:0000313" key="2">
    <source>
        <dbReference type="Proteomes" id="UP001362999"/>
    </source>
</evidence>
<accession>A0AAW0ARQ8</accession>
<reference evidence="1 2" key="1">
    <citation type="journal article" date="2024" name="J Genomics">
        <title>Draft genome sequencing and assembly of Favolaschia claudopus CIRM-BRFM 2984 isolated from oak limbs.</title>
        <authorList>
            <person name="Navarro D."/>
            <person name="Drula E."/>
            <person name="Chaduli D."/>
            <person name="Cazenave R."/>
            <person name="Ahrendt S."/>
            <person name="Wang J."/>
            <person name="Lipzen A."/>
            <person name="Daum C."/>
            <person name="Barry K."/>
            <person name="Grigoriev I.V."/>
            <person name="Favel A."/>
            <person name="Rosso M.N."/>
            <person name="Martin F."/>
        </authorList>
    </citation>
    <scope>NUCLEOTIDE SEQUENCE [LARGE SCALE GENOMIC DNA]</scope>
    <source>
        <strain evidence="1 2">CIRM-BRFM 2984</strain>
    </source>
</reference>
<sequence length="159" mass="17277">MPSAGKSAGGQRWTTLDTGGCWRTLLGSVSHRRCPRPLMSVAPRSCRWDPLESAGVQWKSGSRKISRAKGTPSTVQKLNLQKIKCGAVSVDGSEIRWIPPEIFLTGFQWNPLASVLVQQKPRGHIGIRCRLAGTQWNAAINIGIQPVASSAYITGLCVR</sequence>
<evidence type="ECO:0000313" key="1">
    <source>
        <dbReference type="EMBL" id="KAK7016076.1"/>
    </source>
</evidence>
<organism evidence="1 2">
    <name type="scientific">Favolaschia claudopus</name>
    <dbReference type="NCBI Taxonomy" id="2862362"/>
    <lineage>
        <taxon>Eukaryota</taxon>
        <taxon>Fungi</taxon>
        <taxon>Dikarya</taxon>
        <taxon>Basidiomycota</taxon>
        <taxon>Agaricomycotina</taxon>
        <taxon>Agaricomycetes</taxon>
        <taxon>Agaricomycetidae</taxon>
        <taxon>Agaricales</taxon>
        <taxon>Marasmiineae</taxon>
        <taxon>Mycenaceae</taxon>
        <taxon>Favolaschia</taxon>
    </lineage>
</organism>
<dbReference type="AlphaFoldDB" id="A0AAW0ARQ8"/>
<proteinExistence type="predicted"/>
<comment type="caution">
    <text evidence="1">The sequence shown here is derived from an EMBL/GenBank/DDBJ whole genome shotgun (WGS) entry which is preliminary data.</text>
</comment>